<evidence type="ECO:0000313" key="6">
    <source>
        <dbReference type="Proteomes" id="UP000254720"/>
    </source>
</evidence>
<dbReference type="OrthoDB" id="8593353at2"/>
<dbReference type="CDD" id="cd06170">
    <property type="entry name" value="LuxR_C_like"/>
    <property type="match status" value="1"/>
</dbReference>
<dbReference type="Gene3D" id="1.10.10.10">
    <property type="entry name" value="Winged helix-like DNA-binding domain superfamily/Winged helix DNA-binding domain"/>
    <property type="match status" value="1"/>
</dbReference>
<dbReference type="GO" id="GO:0006355">
    <property type="term" value="P:regulation of DNA-templated transcription"/>
    <property type="evidence" value="ECO:0007669"/>
    <property type="project" value="InterPro"/>
</dbReference>
<keyword evidence="2 5" id="KW-0238">DNA-binding</keyword>
<dbReference type="PANTHER" id="PTHR44688">
    <property type="entry name" value="DNA-BINDING TRANSCRIPTIONAL ACTIVATOR DEVR_DOSR"/>
    <property type="match status" value="1"/>
</dbReference>
<dbReference type="PROSITE" id="PS00622">
    <property type="entry name" value="HTH_LUXR_1"/>
    <property type="match status" value="1"/>
</dbReference>
<evidence type="ECO:0000313" key="5">
    <source>
        <dbReference type="EMBL" id="RDI43441.1"/>
    </source>
</evidence>
<dbReference type="Gene3D" id="3.30.450.80">
    <property type="entry name" value="Transcription factor LuxR-like, autoinducer-binding domain"/>
    <property type="match status" value="1"/>
</dbReference>
<keyword evidence="1" id="KW-0805">Transcription regulation</keyword>
<dbReference type="PANTHER" id="PTHR44688:SF16">
    <property type="entry name" value="DNA-BINDING TRANSCRIPTIONAL ACTIVATOR DEVR_DOSR"/>
    <property type="match status" value="1"/>
</dbReference>
<dbReference type="InterPro" id="IPR036388">
    <property type="entry name" value="WH-like_DNA-bd_sf"/>
</dbReference>
<gene>
    <name evidence="5" type="ORF">C8D86_11197</name>
</gene>
<keyword evidence="6" id="KW-1185">Reference proteome</keyword>
<dbReference type="Proteomes" id="UP000254720">
    <property type="component" value="Unassembled WGS sequence"/>
</dbReference>
<sequence length="268" mass="30844">MSNIVDIKNSHLFLASSADVDAIIHPLKTHFGVTSVVYQRNFNDGSEIRLSNQPAWVKHFYEQGYYRNSGFEKHPQHYQSGFVVWAHLSHHQPILEAARRFNIDHGLTLIQKTANGCEFYFIGTTPDKPHVANLLLNNIEFLKRFTLYFKEQASLLLKNADSNRIIIPKKYENIYCRELGIPYKNSPLVKPVLKIKKIYLDNNVTLSSREIACAKLLVLGKTAHVIAEQLYISPRTVETHLQHLKEKLHCRSKSELISKLIELNVQTL</sequence>
<organism evidence="5 6">
    <name type="scientific">Aquicella lusitana</name>
    <dbReference type="NCBI Taxonomy" id="254246"/>
    <lineage>
        <taxon>Bacteria</taxon>
        <taxon>Pseudomonadati</taxon>
        <taxon>Pseudomonadota</taxon>
        <taxon>Gammaproteobacteria</taxon>
        <taxon>Legionellales</taxon>
        <taxon>Coxiellaceae</taxon>
        <taxon>Aquicella</taxon>
    </lineage>
</organism>
<reference evidence="5 6" key="1">
    <citation type="submission" date="2018-07" db="EMBL/GenBank/DDBJ databases">
        <title>Genomic Encyclopedia of Type Strains, Phase IV (KMG-IV): sequencing the most valuable type-strain genomes for metagenomic binning, comparative biology and taxonomic classification.</title>
        <authorList>
            <person name="Goeker M."/>
        </authorList>
    </citation>
    <scope>NUCLEOTIDE SEQUENCE [LARGE SCALE GENOMIC DNA]</scope>
    <source>
        <strain evidence="5 6">DSM 16500</strain>
    </source>
</reference>
<dbReference type="PRINTS" id="PR00038">
    <property type="entry name" value="HTHLUXR"/>
</dbReference>
<protein>
    <submittedName>
        <fullName evidence="5">DNA-binding NarL/FixJ family response regulator</fullName>
    </submittedName>
</protein>
<evidence type="ECO:0000256" key="3">
    <source>
        <dbReference type="ARBA" id="ARBA00023163"/>
    </source>
</evidence>
<dbReference type="AlphaFoldDB" id="A0A370GIF8"/>
<dbReference type="EMBL" id="QQAX01000011">
    <property type="protein sequence ID" value="RDI43441.1"/>
    <property type="molecule type" value="Genomic_DNA"/>
</dbReference>
<comment type="caution">
    <text evidence="5">The sequence shown here is derived from an EMBL/GenBank/DDBJ whole genome shotgun (WGS) entry which is preliminary data.</text>
</comment>
<dbReference type="SUPFAM" id="SSF46894">
    <property type="entry name" value="C-terminal effector domain of the bipartite response regulators"/>
    <property type="match status" value="1"/>
</dbReference>
<dbReference type="SUPFAM" id="SSF75516">
    <property type="entry name" value="Pheromone-binding domain of LuxR-like quorum-sensing transcription factors"/>
    <property type="match status" value="1"/>
</dbReference>
<accession>A0A370GIF8</accession>
<name>A0A370GIF8_9COXI</name>
<dbReference type="InterPro" id="IPR000792">
    <property type="entry name" value="Tscrpt_reg_LuxR_C"/>
</dbReference>
<proteinExistence type="predicted"/>
<dbReference type="InterPro" id="IPR036693">
    <property type="entry name" value="TF_LuxR_autoind-bd_dom_sf"/>
</dbReference>
<evidence type="ECO:0000256" key="2">
    <source>
        <dbReference type="ARBA" id="ARBA00023125"/>
    </source>
</evidence>
<dbReference type="SMART" id="SM00421">
    <property type="entry name" value="HTH_LUXR"/>
    <property type="match status" value="1"/>
</dbReference>
<dbReference type="InterPro" id="IPR016032">
    <property type="entry name" value="Sig_transdc_resp-reg_C-effctor"/>
</dbReference>
<evidence type="ECO:0000259" key="4">
    <source>
        <dbReference type="PROSITE" id="PS50043"/>
    </source>
</evidence>
<dbReference type="GO" id="GO:0003677">
    <property type="term" value="F:DNA binding"/>
    <property type="evidence" value="ECO:0007669"/>
    <property type="project" value="UniProtKB-KW"/>
</dbReference>
<dbReference type="PROSITE" id="PS50043">
    <property type="entry name" value="HTH_LUXR_2"/>
    <property type="match status" value="1"/>
</dbReference>
<keyword evidence="3" id="KW-0804">Transcription</keyword>
<evidence type="ECO:0000256" key="1">
    <source>
        <dbReference type="ARBA" id="ARBA00023015"/>
    </source>
</evidence>
<dbReference type="Pfam" id="PF00196">
    <property type="entry name" value="GerE"/>
    <property type="match status" value="1"/>
</dbReference>
<feature type="domain" description="HTH luxR-type" evidence="4">
    <location>
        <begin position="199"/>
        <end position="264"/>
    </location>
</feature>